<proteinExistence type="predicted"/>
<feature type="domain" description="WCX" evidence="1">
    <location>
        <begin position="4"/>
        <end position="65"/>
    </location>
</feature>
<keyword evidence="3" id="KW-1185">Reference proteome</keyword>
<gene>
    <name evidence="2" type="ORF">ACFQ1S_44210</name>
</gene>
<comment type="caution">
    <text evidence="2">The sequence shown here is derived from an EMBL/GenBank/DDBJ whole genome shotgun (WGS) entry which is preliminary data.</text>
</comment>
<evidence type="ECO:0000259" key="1">
    <source>
        <dbReference type="Pfam" id="PF25583"/>
    </source>
</evidence>
<dbReference type="EMBL" id="JBHTIS010004118">
    <property type="protein sequence ID" value="MFD1052087.1"/>
    <property type="molecule type" value="Genomic_DNA"/>
</dbReference>
<accession>A0ABW3MQ13</accession>
<sequence>AAVAVERVPPTVGVVEAVDGETCVLHTGSNSLDEIAVYVGLFGIPFHVVEPPELVTRVRELARRLTEDLALVLRTRGVHDDERVRMPEHIGTAVGRLVLALDPERIRREMG</sequence>
<evidence type="ECO:0000313" key="2">
    <source>
        <dbReference type="EMBL" id="MFD1052087.1"/>
    </source>
</evidence>
<organism evidence="2 3">
    <name type="scientific">Kibdelosporangium lantanae</name>
    <dbReference type="NCBI Taxonomy" id="1497396"/>
    <lineage>
        <taxon>Bacteria</taxon>
        <taxon>Bacillati</taxon>
        <taxon>Actinomycetota</taxon>
        <taxon>Actinomycetes</taxon>
        <taxon>Pseudonocardiales</taxon>
        <taxon>Pseudonocardiaceae</taxon>
        <taxon>Kibdelosporangium</taxon>
    </lineage>
</organism>
<name>A0ABW3MQ13_9PSEU</name>
<dbReference type="Pfam" id="PF25583">
    <property type="entry name" value="WCX"/>
    <property type="match status" value="1"/>
</dbReference>
<dbReference type="InterPro" id="IPR057727">
    <property type="entry name" value="WCX_dom"/>
</dbReference>
<dbReference type="Proteomes" id="UP001597045">
    <property type="component" value="Unassembled WGS sequence"/>
</dbReference>
<evidence type="ECO:0000313" key="3">
    <source>
        <dbReference type="Proteomes" id="UP001597045"/>
    </source>
</evidence>
<feature type="non-terminal residue" evidence="2">
    <location>
        <position position="1"/>
    </location>
</feature>
<protein>
    <submittedName>
        <fullName evidence="2">WYL domain-containing protein</fullName>
    </submittedName>
</protein>
<reference evidence="3" key="1">
    <citation type="journal article" date="2019" name="Int. J. Syst. Evol. Microbiol.">
        <title>The Global Catalogue of Microorganisms (GCM) 10K type strain sequencing project: providing services to taxonomists for standard genome sequencing and annotation.</title>
        <authorList>
            <consortium name="The Broad Institute Genomics Platform"/>
            <consortium name="The Broad Institute Genome Sequencing Center for Infectious Disease"/>
            <person name="Wu L."/>
            <person name="Ma J."/>
        </authorList>
    </citation>
    <scope>NUCLEOTIDE SEQUENCE [LARGE SCALE GENOMIC DNA]</scope>
    <source>
        <strain evidence="3">JCM 31486</strain>
    </source>
</reference>